<name>A0A418W5X5_9SPHN</name>
<organism evidence="2 3">
    <name type="scientific">Sphingomonas cavernae</name>
    <dbReference type="NCBI Taxonomy" id="2320861"/>
    <lineage>
        <taxon>Bacteria</taxon>
        <taxon>Pseudomonadati</taxon>
        <taxon>Pseudomonadota</taxon>
        <taxon>Alphaproteobacteria</taxon>
        <taxon>Sphingomonadales</taxon>
        <taxon>Sphingomonadaceae</taxon>
        <taxon>Sphingomonas</taxon>
    </lineage>
</organism>
<dbReference type="RefSeq" id="WP_119764179.1">
    <property type="nucleotide sequence ID" value="NZ_QYUM01000004.1"/>
</dbReference>
<protein>
    <submittedName>
        <fullName evidence="2">Uncharacterized protein</fullName>
    </submittedName>
</protein>
<gene>
    <name evidence="2" type="ORF">D3876_15960</name>
</gene>
<evidence type="ECO:0000313" key="3">
    <source>
        <dbReference type="Proteomes" id="UP000286100"/>
    </source>
</evidence>
<feature type="signal peptide" evidence="1">
    <location>
        <begin position="1"/>
        <end position="25"/>
    </location>
</feature>
<dbReference type="AlphaFoldDB" id="A0A418W5X5"/>
<comment type="caution">
    <text evidence="2">The sequence shown here is derived from an EMBL/GenBank/DDBJ whole genome shotgun (WGS) entry which is preliminary data.</text>
</comment>
<keyword evidence="3" id="KW-1185">Reference proteome</keyword>
<keyword evidence="1" id="KW-0732">Signal</keyword>
<evidence type="ECO:0000313" key="2">
    <source>
        <dbReference type="EMBL" id="RJF85435.1"/>
    </source>
</evidence>
<proteinExistence type="predicted"/>
<dbReference type="EMBL" id="QYUM01000004">
    <property type="protein sequence ID" value="RJF85435.1"/>
    <property type="molecule type" value="Genomic_DNA"/>
</dbReference>
<evidence type="ECO:0000256" key="1">
    <source>
        <dbReference type="SAM" id="SignalP"/>
    </source>
</evidence>
<dbReference type="Proteomes" id="UP000286100">
    <property type="component" value="Unassembled WGS sequence"/>
</dbReference>
<reference evidence="2 3" key="1">
    <citation type="submission" date="2018-09" db="EMBL/GenBank/DDBJ databases">
        <authorList>
            <person name="Zhu H."/>
        </authorList>
    </citation>
    <scope>NUCLEOTIDE SEQUENCE [LARGE SCALE GENOMIC DNA]</scope>
    <source>
        <strain evidence="2 3">K2R01-6</strain>
    </source>
</reference>
<sequence>MMAGIKAAAVAVAAFGMAMAAPASAQIFLKSPNFTGARVTGAEPGVMLPLPGARPEELRAAMVWGMRAGLNVAALQCQFAPTLLTLNQYNYILSDHSTELAKAYDTLHGYFKRHHKNAKAALTALDQYGTRTYLGFSTVHGQLGFCLTASRIGSAAMFAPKNGLGELASERMMEFRNSLKAAGEQQFPRFLVYDYREQPPRLDNACWDRKNTLKKSCRAG</sequence>
<feature type="chain" id="PRO_5019316727" evidence="1">
    <location>
        <begin position="26"/>
        <end position="220"/>
    </location>
</feature>
<dbReference type="OrthoDB" id="7467144at2"/>
<accession>A0A418W5X5</accession>